<dbReference type="SUPFAM" id="SSF88713">
    <property type="entry name" value="Glycoside hydrolase/deacetylase"/>
    <property type="match status" value="1"/>
</dbReference>
<dbReference type="InterPro" id="IPR011330">
    <property type="entry name" value="Glyco_hydro/deAcase_b/a-brl"/>
</dbReference>
<protein>
    <submittedName>
        <fullName evidence="3">Polysaccharide deacetylase family protein</fullName>
        <ecNumber evidence="3">3.-.-.-</ecNumber>
    </submittedName>
</protein>
<dbReference type="Pfam" id="PF01522">
    <property type="entry name" value="Polysacc_deac_1"/>
    <property type="match status" value="1"/>
</dbReference>
<dbReference type="EC" id="3.-.-.-" evidence="3"/>
<dbReference type="Proteomes" id="UP001595740">
    <property type="component" value="Unassembled WGS sequence"/>
</dbReference>
<evidence type="ECO:0000259" key="2">
    <source>
        <dbReference type="Pfam" id="PF01522"/>
    </source>
</evidence>
<dbReference type="InterPro" id="IPR002509">
    <property type="entry name" value="NODB_dom"/>
</dbReference>
<dbReference type="GO" id="GO:0016787">
    <property type="term" value="F:hydrolase activity"/>
    <property type="evidence" value="ECO:0007669"/>
    <property type="project" value="UniProtKB-KW"/>
</dbReference>
<dbReference type="Gene3D" id="3.20.20.370">
    <property type="entry name" value="Glycoside hydrolase/deacetylase"/>
    <property type="match status" value="1"/>
</dbReference>
<keyword evidence="4" id="KW-1185">Reference proteome</keyword>
<proteinExistence type="predicted"/>
<comment type="caution">
    <text evidence="3">The sequence shown here is derived from an EMBL/GenBank/DDBJ whole genome shotgun (WGS) entry which is preliminary data.</text>
</comment>
<feature type="domain" description="NodB homology" evidence="2">
    <location>
        <begin position="92"/>
        <end position="287"/>
    </location>
</feature>
<reference evidence="4" key="1">
    <citation type="journal article" date="2019" name="Int. J. Syst. Evol. Microbiol.">
        <title>The Global Catalogue of Microorganisms (GCM) 10K type strain sequencing project: providing services to taxonomists for standard genome sequencing and annotation.</title>
        <authorList>
            <consortium name="The Broad Institute Genomics Platform"/>
            <consortium name="The Broad Institute Genome Sequencing Center for Infectious Disease"/>
            <person name="Wu L."/>
            <person name="Ma J."/>
        </authorList>
    </citation>
    <scope>NUCLEOTIDE SEQUENCE [LARGE SCALE GENOMIC DNA]</scope>
    <source>
        <strain evidence="4">KCTC 42875</strain>
    </source>
</reference>
<gene>
    <name evidence="3" type="ORF">ACFOLC_02150</name>
</gene>
<keyword evidence="1" id="KW-0732">Signal</keyword>
<dbReference type="EMBL" id="JBHRXK010000001">
    <property type="protein sequence ID" value="MFC3549810.1"/>
    <property type="molecule type" value="Genomic_DNA"/>
</dbReference>
<sequence>MTVALTRWMQYAFALCTHYSGLDLLYRRLSGAGLVLLMLHRVRDEHDPYPLSTSKDSLRQLIGWLRQGHALVSLDEGLRRLANHDNAQLNYALTFDDGYRDNLRLLDEDLRGAPAVLYIVTDHIGGEPIWVYRLTHAVEARSRDHLDLSELGLGHFDLSDAIDRERLYALLPPRLKQFTPARLEQCLATVIAQIQPRPMPHDSGEMLEWEDVRRLKARGILIGGHTCNHVLLSRVDDATAHTEIADSHARIASELGAPPLHFAYPNGAPGDFGERDVRLAQEAGFRTAATTVEGVNRRGVDPYRLLRYNVHEDRYRTPSGRLSKSLFFSETSGLLGWLRTQWRA</sequence>
<name>A0ABV7RJW5_9GAMM</name>
<evidence type="ECO:0000313" key="4">
    <source>
        <dbReference type="Proteomes" id="UP001595740"/>
    </source>
</evidence>
<dbReference type="PANTHER" id="PTHR34216">
    <property type="match status" value="1"/>
</dbReference>
<evidence type="ECO:0000313" key="3">
    <source>
        <dbReference type="EMBL" id="MFC3549810.1"/>
    </source>
</evidence>
<organism evidence="3 4">
    <name type="scientific">Lysobacter cavernae</name>
    <dbReference type="NCBI Taxonomy" id="1685901"/>
    <lineage>
        <taxon>Bacteria</taxon>
        <taxon>Pseudomonadati</taxon>
        <taxon>Pseudomonadota</taxon>
        <taxon>Gammaproteobacteria</taxon>
        <taxon>Lysobacterales</taxon>
        <taxon>Lysobacteraceae</taxon>
        <taxon>Lysobacter</taxon>
    </lineage>
</organism>
<evidence type="ECO:0000256" key="1">
    <source>
        <dbReference type="ARBA" id="ARBA00022729"/>
    </source>
</evidence>
<dbReference type="PANTHER" id="PTHR34216:SF7">
    <property type="entry name" value="POLY-BETA-1,6-N-ACETYL-D-GLUCOSAMINE N-DEACETYLASE"/>
    <property type="match status" value="1"/>
</dbReference>
<accession>A0ABV7RJW5</accession>
<dbReference type="RefSeq" id="WP_386757102.1">
    <property type="nucleotide sequence ID" value="NZ_JBHRXK010000001.1"/>
</dbReference>
<dbReference type="CDD" id="cd10918">
    <property type="entry name" value="CE4_NodB_like_5s_6s"/>
    <property type="match status" value="1"/>
</dbReference>
<dbReference type="InterPro" id="IPR051398">
    <property type="entry name" value="Polysacch_Deacetylase"/>
</dbReference>
<keyword evidence="3" id="KW-0378">Hydrolase</keyword>